<accession>A0AAN6MZ29</accession>
<gene>
    <name evidence="2" type="ORF">QBC46DRAFT_398811</name>
</gene>
<dbReference type="AlphaFoldDB" id="A0AAN6MZ29"/>
<proteinExistence type="predicted"/>
<sequence>MSSRLFFGMMRNMFPQMAADAKDDIDMSPQQMDNVIKFQLGLRHPRYLDVESLKLAGIVDHEALAKQVYKILVKKGYLLLPPPTTQDQDRDPGAANPAMTVNTHKIDKHFSHHFSIISVHAHRKLVSLLFFWEEEVNRWRMLDSEENEIQQALESAIGGHGVQDLGVALESVRMKKMLLPSQRAEGASTVFPPKNEPLPSYQASTGA</sequence>
<reference evidence="3" key="1">
    <citation type="journal article" date="2023" name="Mol. Phylogenet. Evol.">
        <title>Genome-scale phylogeny and comparative genomics of the fungal order Sordariales.</title>
        <authorList>
            <person name="Hensen N."/>
            <person name="Bonometti L."/>
            <person name="Westerberg I."/>
            <person name="Brannstrom I.O."/>
            <person name="Guillou S."/>
            <person name="Cros-Aarteil S."/>
            <person name="Calhoun S."/>
            <person name="Haridas S."/>
            <person name="Kuo A."/>
            <person name="Mondo S."/>
            <person name="Pangilinan J."/>
            <person name="Riley R."/>
            <person name="LaButti K."/>
            <person name="Andreopoulos B."/>
            <person name="Lipzen A."/>
            <person name="Chen C."/>
            <person name="Yan M."/>
            <person name="Daum C."/>
            <person name="Ng V."/>
            <person name="Clum A."/>
            <person name="Steindorff A."/>
            <person name="Ohm R.A."/>
            <person name="Martin F."/>
            <person name="Silar P."/>
            <person name="Natvig D.O."/>
            <person name="Lalanne C."/>
            <person name="Gautier V."/>
            <person name="Ament-Velasquez S.L."/>
            <person name="Kruys A."/>
            <person name="Hutchinson M.I."/>
            <person name="Powell A.J."/>
            <person name="Barry K."/>
            <person name="Miller A.N."/>
            <person name="Grigoriev I.V."/>
            <person name="Debuchy R."/>
            <person name="Gladieux P."/>
            <person name="Hiltunen Thoren M."/>
            <person name="Johannesson H."/>
        </authorList>
    </citation>
    <scope>NUCLEOTIDE SEQUENCE [LARGE SCALE GENOMIC DNA]</scope>
    <source>
        <strain evidence="3">CBS 340.73</strain>
    </source>
</reference>
<evidence type="ECO:0000313" key="2">
    <source>
        <dbReference type="EMBL" id="KAK3934853.1"/>
    </source>
</evidence>
<dbReference type="Proteomes" id="UP001303473">
    <property type="component" value="Unassembled WGS sequence"/>
</dbReference>
<comment type="caution">
    <text evidence="2">The sequence shown here is derived from an EMBL/GenBank/DDBJ whole genome shotgun (WGS) entry which is preliminary data.</text>
</comment>
<feature type="region of interest" description="Disordered" evidence="1">
    <location>
        <begin position="183"/>
        <end position="207"/>
    </location>
</feature>
<evidence type="ECO:0000256" key="1">
    <source>
        <dbReference type="SAM" id="MobiDB-lite"/>
    </source>
</evidence>
<organism evidence="2 3">
    <name type="scientific">Diplogelasinospora grovesii</name>
    <dbReference type="NCBI Taxonomy" id="303347"/>
    <lineage>
        <taxon>Eukaryota</taxon>
        <taxon>Fungi</taxon>
        <taxon>Dikarya</taxon>
        <taxon>Ascomycota</taxon>
        <taxon>Pezizomycotina</taxon>
        <taxon>Sordariomycetes</taxon>
        <taxon>Sordariomycetidae</taxon>
        <taxon>Sordariales</taxon>
        <taxon>Diplogelasinosporaceae</taxon>
        <taxon>Diplogelasinospora</taxon>
    </lineage>
</organism>
<keyword evidence="3" id="KW-1185">Reference proteome</keyword>
<protein>
    <submittedName>
        <fullName evidence="2">Uncharacterized protein</fullName>
    </submittedName>
</protein>
<name>A0AAN6MZ29_9PEZI</name>
<dbReference type="EMBL" id="MU853956">
    <property type="protein sequence ID" value="KAK3934853.1"/>
    <property type="molecule type" value="Genomic_DNA"/>
</dbReference>
<evidence type="ECO:0000313" key="3">
    <source>
        <dbReference type="Proteomes" id="UP001303473"/>
    </source>
</evidence>